<sequence length="188" mass="21148">MPLGMLNVKYNYLILILILSLVSSICWAEEPNTQEQFKSLDNRIQNLKRSAVELGKEIAILEEELLFPANTQYGLYLSMDTDESYKLITVIVKLDGNVVNNYMYDVSELNALANGAVHQLHKGNLKTGKHTLSITYMGKVGSRMTRLTNTHEFNKGDKPVFIELNLSGKQLGKSGKAKEPTINVKQWS</sequence>
<dbReference type="AlphaFoldDB" id="A0A3B0YTR2"/>
<feature type="coiled-coil region" evidence="1">
    <location>
        <begin position="37"/>
        <end position="64"/>
    </location>
</feature>
<accession>A0A3B0YTR2</accession>
<proteinExistence type="predicted"/>
<evidence type="ECO:0000256" key="1">
    <source>
        <dbReference type="SAM" id="Coils"/>
    </source>
</evidence>
<protein>
    <recommendedName>
        <fullName evidence="3">AraC family transcriptional regulator</fullName>
    </recommendedName>
</protein>
<gene>
    <name evidence="2" type="ORF">MNBD_GAMMA18-1873</name>
</gene>
<evidence type="ECO:0000313" key="2">
    <source>
        <dbReference type="EMBL" id="VAW84305.1"/>
    </source>
</evidence>
<organism evidence="2">
    <name type="scientific">hydrothermal vent metagenome</name>
    <dbReference type="NCBI Taxonomy" id="652676"/>
    <lineage>
        <taxon>unclassified sequences</taxon>
        <taxon>metagenomes</taxon>
        <taxon>ecological metagenomes</taxon>
    </lineage>
</organism>
<evidence type="ECO:0008006" key="3">
    <source>
        <dbReference type="Google" id="ProtNLM"/>
    </source>
</evidence>
<name>A0A3B0YTR2_9ZZZZ</name>
<dbReference type="EMBL" id="UOFP01000040">
    <property type="protein sequence ID" value="VAW84305.1"/>
    <property type="molecule type" value="Genomic_DNA"/>
</dbReference>
<keyword evidence="1" id="KW-0175">Coiled coil</keyword>
<reference evidence="2" key="1">
    <citation type="submission" date="2018-06" db="EMBL/GenBank/DDBJ databases">
        <authorList>
            <person name="Zhirakovskaya E."/>
        </authorList>
    </citation>
    <scope>NUCLEOTIDE SEQUENCE</scope>
</reference>